<dbReference type="EMBL" id="JACJUU010000001">
    <property type="protein sequence ID" value="MBC2768309.1"/>
    <property type="molecule type" value="Genomic_DNA"/>
</dbReference>
<dbReference type="PANTHER" id="PTHR41533">
    <property type="entry name" value="L,D-TRANSPEPTIDASE HI_1667-RELATED"/>
    <property type="match status" value="1"/>
</dbReference>
<dbReference type="InterPro" id="IPR045380">
    <property type="entry name" value="LD_TPept_scaffold_dom"/>
</dbReference>
<dbReference type="PANTHER" id="PTHR41533:SF2">
    <property type="entry name" value="BLR7131 PROTEIN"/>
    <property type="match status" value="1"/>
</dbReference>
<keyword evidence="4 7" id="KW-0133">Cell shape</keyword>
<evidence type="ECO:0000256" key="3">
    <source>
        <dbReference type="ARBA" id="ARBA00022679"/>
    </source>
</evidence>
<dbReference type="AlphaFoldDB" id="A0A842HI74"/>
<feature type="domain" description="L,D-TPase catalytic" evidence="8">
    <location>
        <begin position="285"/>
        <end position="469"/>
    </location>
</feature>
<keyword evidence="5 7" id="KW-0573">Peptidoglycan synthesis</keyword>
<gene>
    <name evidence="9" type="ORF">GTU67_00070</name>
</gene>
<accession>A0A842HI74</accession>
<evidence type="ECO:0000256" key="4">
    <source>
        <dbReference type="ARBA" id="ARBA00022960"/>
    </source>
</evidence>
<evidence type="ECO:0000256" key="6">
    <source>
        <dbReference type="ARBA" id="ARBA00023316"/>
    </source>
</evidence>
<keyword evidence="6 7" id="KW-0961">Cell wall biogenesis/degradation</keyword>
<evidence type="ECO:0000313" key="9">
    <source>
        <dbReference type="EMBL" id="MBC2768309.1"/>
    </source>
</evidence>
<evidence type="ECO:0000256" key="7">
    <source>
        <dbReference type="PROSITE-ProRule" id="PRU01373"/>
    </source>
</evidence>
<dbReference type="GO" id="GO:0004180">
    <property type="term" value="F:carboxypeptidase activity"/>
    <property type="evidence" value="ECO:0007669"/>
    <property type="project" value="UniProtKB-ARBA"/>
</dbReference>
<evidence type="ECO:0000256" key="5">
    <source>
        <dbReference type="ARBA" id="ARBA00022984"/>
    </source>
</evidence>
<dbReference type="InterPro" id="IPR052905">
    <property type="entry name" value="LD-transpeptidase_YkuD-like"/>
</dbReference>
<dbReference type="SUPFAM" id="SSF141523">
    <property type="entry name" value="L,D-transpeptidase catalytic domain-like"/>
    <property type="match status" value="1"/>
</dbReference>
<dbReference type="Proteomes" id="UP000545386">
    <property type="component" value="Unassembled WGS sequence"/>
</dbReference>
<protein>
    <submittedName>
        <fullName evidence="9">L,D-transpeptidase family protein</fullName>
    </submittedName>
</protein>
<dbReference type="CDD" id="cd16913">
    <property type="entry name" value="YkuD_like"/>
    <property type="match status" value="1"/>
</dbReference>
<dbReference type="GO" id="GO:0008360">
    <property type="term" value="P:regulation of cell shape"/>
    <property type="evidence" value="ECO:0007669"/>
    <property type="project" value="UniProtKB-UniRule"/>
</dbReference>
<keyword evidence="10" id="KW-1185">Reference proteome</keyword>
<reference evidence="9 10" key="1">
    <citation type="submission" date="2020-08" db="EMBL/GenBank/DDBJ databases">
        <title>Paraeoetvoesia sp. YC-7-48 draft genome sequence.</title>
        <authorList>
            <person name="Yao L."/>
        </authorList>
    </citation>
    <scope>NUCLEOTIDE SEQUENCE [LARGE SCALE GENOMIC DNA]</scope>
    <source>
        <strain evidence="10">YC-7-48</strain>
    </source>
</reference>
<organism evidence="9 10">
    <name type="scientific">Pusillimonas minor</name>
    <dbReference type="NCBI Taxonomy" id="2697024"/>
    <lineage>
        <taxon>Bacteria</taxon>
        <taxon>Pseudomonadati</taxon>
        <taxon>Pseudomonadota</taxon>
        <taxon>Betaproteobacteria</taxon>
        <taxon>Burkholderiales</taxon>
        <taxon>Alcaligenaceae</taxon>
        <taxon>Pusillimonas</taxon>
    </lineage>
</organism>
<dbReference type="UniPathway" id="UPA00219"/>
<comment type="caution">
    <text evidence="9">The sequence shown here is derived from an EMBL/GenBank/DDBJ whole genome shotgun (WGS) entry which is preliminary data.</text>
</comment>
<evidence type="ECO:0000256" key="2">
    <source>
        <dbReference type="ARBA" id="ARBA00005992"/>
    </source>
</evidence>
<comment type="pathway">
    <text evidence="1 7">Cell wall biogenesis; peptidoglycan biosynthesis.</text>
</comment>
<dbReference type="GO" id="GO:0009252">
    <property type="term" value="P:peptidoglycan biosynthetic process"/>
    <property type="evidence" value="ECO:0007669"/>
    <property type="project" value="UniProtKB-UniPathway"/>
</dbReference>
<dbReference type="InterPro" id="IPR036366">
    <property type="entry name" value="PGBDSf"/>
</dbReference>
<comment type="similarity">
    <text evidence="2">Belongs to the YkuD family.</text>
</comment>
<feature type="active site" description="Proton donor/acceptor" evidence="7">
    <location>
        <position position="422"/>
    </location>
</feature>
<sequence length="520" mass="57141">MADGSPHPQVAGALQVLAAADTHGLNPETYEATTLIEQFARLAQPDAPMATQQQRTELNARLNQNLVQYLSDLRDGRVDPHRVHQKFDVPPKPAFDARQYLFSALQNNTVAKALHDARPRVPMYDAVVKAMAQYRQLQNNPAWASPLPALPGRKLEVGQPWAGATQLAQRLILLGDIPAHIAPSGDTPAGNIAATQAPQAISNASASSALSGSGTTTTMSNTPAVYDAALEAGVKAFQKRHGLTEDGIIGPATLAQLNVTPAQRVKQMALTLERLRWTPLVSAPRMIVVNIPEFMLRAYDVMPDGNIDISLQMRVIVGRALDTSTPLFDEDMRFIEFSPYWNIPPSIARGETLPRLRRDPAYFDRQGFEFVLKDGSVSTQLTPANLEAVQKGAARIRQRPGPQNALGDIKFIFPNNTNIYLHHTPSPQLFERSRRDFSHGCIRVEAPVALAQFVLKNEPQWTQSRIEAAMTAGKSQTIRLAAPIPVVLAYATVVVLEDTVYFYDDIYGHDKTLAKALKMM</sequence>
<evidence type="ECO:0000256" key="1">
    <source>
        <dbReference type="ARBA" id="ARBA00004752"/>
    </source>
</evidence>
<dbReference type="InterPro" id="IPR036365">
    <property type="entry name" value="PGBD-like_sf"/>
</dbReference>
<dbReference type="InterPro" id="IPR038063">
    <property type="entry name" value="Transpep_catalytic_dom"/>
</dbReference>
<dbReference type="Pfam" id="PF20142">
    <property type="entry name" value="Scaffold"/>
    <property type="match status" value="1"/>
</dbReference>
<dbReference type="GO" id="GO:0016740">
    <property type="term" value="F:transferase activity"/>
    <property type="evidence" value="ECO:0007669"/>
    <property type="project" value="UniProtKB-KW"/>
</dbReference>
<evidence type="ECO:0000259" key="8">
    <source>
        <dbReference type="PROSITE" id="PS52029"/>
    </source>
</evidence>
<dbReference type="Gene3D" id="2.40.440.10">
    <property type="entry name" value="L,D-transpeptidase catalytic domain-like"/>
    <property type="match status" value="1"/>
</dbReference>
<dbReference type="Pfam" id="PF01471">
    <property type="entry name" value="PG_binding_1"/>
    <property type="match status" value="1"/>
</dbReference>
<dbReference type="SUPFAM" id="SSF47090">
    <property type="entry name" value="PGBD-like"/>
    <property type="match status" value="1"/>
</dbReference>
<feature type="active site" description="Nucleophile" evidence="7">
    <location>
        <position position="441"/>
    </location>
</feature>
<proteinExistence type="inferred from homology"/>
<dbReference type="InterPro" id="IPR002477">
    <property type="entry name" value="Peptidoglycan-bd-like"/>
</dbReference>
<dbReference type="Gene3D" id="1.10.101.10">
    <property type="entry name" value="PGBD-like superfamily/PGBD"/>
    <property type="match status" value="1"/>
</dbReference>
<keyword evidence="3" id="KW-0808">Transferase</keyword>
<evidence type="ECO:0000313" key="10">
    <source>
        <dbReference type="Proteomes" id="UP000545386"/>
    </source>
</evidence>
<dbReference type="InterPro" id="IPR005490">
    <property type="entry name" value="LD_TPept_cat_dom"/>
</dbReference>
<dbReference type="Pfam" id="PF03734">
    <property type="entry name" value="YkuD"/>
    <property type="match status" value="1"/>
</dbReference>
<dbReference type="PROSITE" id="PS52029">
    <property type="entry name" value="LD_TPASE"/>
    <property type="match status" value="1"/>
</dbReference>
<dbReference type="GO" id="GO:0071555">
    <property type="term" value="P:cell wall organization"/>
    <property type="evidence" value="ECO:0007669"/>
    <property type="project" value="UniProtKB-UniRule"/>
</dbReference>
<name>A0A842HI74_9BURK</name>